<dbReference type="Proteomes" id="UP000050424">
    <property type="component" value="Unassembled WGS sequence"/>
</dbReference>
<dbReference type="GO" id="GO:0005737">
    <property type="term" value="C:cytoplasm"/>
    <property type="evidence" value="ECO:0007669"/>
    <property type="project" value="TreeGrafter"/>
</dbReference>
<dbReference type="PANTHER" id="PTHR14614:SF130">
    <property type="entry name" value="PROTEIN-LYSINE N-METHYLTRANSFERASE EEF2KMT"/>
    <property type="match status" value="1"/>
</dbReference>
<proteinExistence type="predicted"/>
<dbReference type="InterPro" id="IPR019410">
    <property type="entry name" value="Methyltransf_16"/>
</dbReference>
<evidence type="ECO:0000313" key="2">
    <source>
        <dbReference type="Proteomes" id="UP000050424"/>
    </source>
</evidence>
<dbReference type="GO" id="GO:0008757">
    <property type="term" value="F:S-adenosylmethionine-dependent methyltransferase activity"/>
    <property type="evidence" value="ECO:0007669"/>
    <property type="project" value="UniProtKB-ARBA"/>
</dbReference>
<dbReference type="SUPFAM" id="SSF53335">
    <property type="entry name" value="S-adenosyl-L-methionine-dependent methyltransferases"/>
    <property type="match status" value="1"/>
</dbReference>
<dbReference type="EMBL" id="LKCW01000088">
    <property type="protein sequence ID" value="KPM40246.1"/>
    <property type="molecule type" value="Genomic_DNA"/>
</dbReference>
<keyword evidence="2" id="KW-1185">Reference proteome</keyword>
<organism evidence="1 2">
    <name type="scientific">Neonectria ditissima</name>
    <dbReference type="NCBI Taxonomy" id="78410"/>
    <lineage>
        <taxon>Eukaryota</taxon>
        <taxon>Fungi</taxon>
        <taxon>Dikarya</taxon>
        <taxon>Ascomycota</taxon>
        <taxon>Pezizomycotina</taxon>
        <taxon>Sordariomycetes</taxon>
        <taxon>Hypocreomycetidae</taxon>
        <taxon>Hypocreales</taxon>
        <taxon>Nectriaceae</taxon>
        <taxon>Neonectria</taxon>
    </lineage>
</organism>
<evidence type="ECO:0008006" key="3">
    <source>
        <dbReference type="Google" id="ProtNLM"/>
    </source>
</evidence>
<dbReference type="OrthoDB" id="194386at2759"/>
<evidence type="ECO:0000313" key="1">
    <source>
        <dbReference type="EMBL" id="KPM40246.1"/>
    </source>
</evidence>
<name>A0A0P7BCM4_9HYPO</name>
<sequence length="348" mass="38479">MSSSPTWMRQVNRFCRQYLQLEPDLDFPDSSLLKTRQVQDALYARLFAEGAIQFAPPPRYQLRVLKELMKRVEASISDWEVDAVSDELMSILSLLLATPLAPEATSVQQKCYVTYHLSTLASEEPESEMTEAAAEPHITLLENRSLISAAGTTGLRTWEAALHLGSYLCQNSSIVKDKRILELGAGTGYLSILCANFLGSVHAIASDGSDDVINNLPENLFLNDLQESAAVVPMEVKWGHALLGTEEDKWNGGRPVDVVLGADITYDHSVIPALVGTLVDVFSLHPTVDVYISATQRNEKTFQVFLDQCQNNGFAVEGLRFEVPSRDAQEGPFYNDTVAIRICKVSRP</sequence>
<gene>
    <name evidence="1" type="ORF">AK830_g6320</name>
</gene>
<reference evidence="1 2" key="1">
    <citation type="submission" date="2015-09" db="EMBL/GenBank/DDBJ databases">
        <title>Draft genome of a European isolate of the apple canker pathogen Neonectria ditissima.</title>
        <authorList>
            <person name="Gomez-Cortecero A."/>
            <person name="Harrison R.J."/>
            <person name="Armitage A.D."/>
        </authorList>
    </citation>
    <scope>NUCLEOTIDE SEQUENCE [LARGE SCALE GENOMIC DNA]</scope>
    <source>
        <strain evidence="1 2">R09/05</strain>
    </source>
</reference>
<dbReference type="AlphaFoldDB" id="A0A0P7BCM4"/>
<protein>
    <recommendedName>
        <fullName evidence="3">Protein-lysine N-methyltransferase EFM3</fullName>
    </recommendedName>
</protein>
<accession>A0A0P7BCM4</accession>
<dbReference type="Pfam" id="PF10294">
    <property type="entry name" value="Methyltransf_16"/>
    <property type="match status" value="1"/>
</dbReference>
<dbReference type="CDD" id="cd02440">
    <property type="entry name" value="AdoMet_MTases"/>
    <property type="match status" value="1"/>
</dbReference>
<dbReference type="PANTHER" id="PTHR14614">
    <property type="entry name" value="HEPATOCELLULAR CARCINOMA-ASSOCIATED ANTIGEN"/>
    <property type="match status" value="1"/>
</dbReference>
<dbReference type="STRING" id="78410.A0A0P7BCM4"/>
<comment type="caution">
    <text evidence="1">The sequence shown here is derived from an EMBL/GenBank/DDBJ whole genome shotgun (WGS) entry which is preliminary data.</text>
</comment>
<dbReference type="InterPro" id="IPR029063">
    <property type="entry name" value="SAM-dependent_MTases_sf"/>
</dbReference>
<dbReference type="Gene3D" id="3.40.50.150">
    <property type="entry name" value="Vaccinia Virus protein VP39"/>
    <property type="match status" value="1"/>
</dbReference>